<evidence type="ECO:0000256" key="2">
    <source>
        <dbReference type="ARBA" id="ARBA00001947"/>
    </source>
</evidence>
<evidence type="ECO:0000256" key="7">
    <source>
        <dbReference type="ARBA" id="ARBA00022723"/>
    </source>
</evidence>
<feature type="compositionally biased region" description="Acidic residues" evidence="13">
    <location>
        <begin position="424"/>
        <end position="435"/>
    </location>
</feature>
<evidence type="ECO:0000256" key="11">
    <source>
        <dbReference type="ARBA" id="ARBA00023211"/>
    </source>
</evidence>
<organism evidence="15 16">
    <name type="scientific">Ciona intestinalis</name>
    <name type="common">Transparent sea squirt</name>
    <name type="synonym">Ascidia intestinalis</name>
    <dbReference type="NCBI Taxonomy" id="7719"/>
    <lineage>
        <taxon>Eukaryota</taxon>
        <taxon>Metazoa</taxon>
        <taxon>Chordata</taxon>
        <taxon>Tunicata</taxon>
        <taxon>Ascidiacea</taxon>
        <taxon>Phlebobranchia</taxon>
        <taxon>Cionidae</taxon>
        <taxon>Ciona</taxon>
    </lineage>
</organism>
<dbReference type="GO" id="GO:0000398">
    <property type="term" value="P:mRNA splicing, via spliceosome"/>
    <property type="evidence" value="ECO:0000318"/>
    <property type="project" value="GO_Central"/>
</dbReference>
<feature type="region of interest" description="Disordered" evidence="13">
    <location>
        <begin position="416"/>
        <end position="435"/>
    </location>
</feature>
<comment type="cofactor">
    <cofactor evidence="1">
        <name>Mn(2+)</name>
        <dbReference type="ChEBI" id="CHEBI:29035"/>
    </cofactor>
</comment>
<keyword evidence="16" id="KW-1185">Reference proteome</keyword>
<keyword evidence="12" id="KW-0539">Nucleus</keyword>
<evidence type="ECO:0000256" key="4">
    <source>
        <dbReference type="ARBA" id="ARBA00004123"/>
    </source>
</evidence>
<evidence type="ECO:0000256" key="13">
    <source>
        <dbReference type="SAM" id="MobiDB-lite"/>
    </source>
</evidence>
<keyword evidence="8" id="KW-0378">Hydrolase</keyword>
<keyword evidence="6" id="KW-0507">mRNA processing</keyword>
<evidence type="ECO:0000256" key="10">
    <source>
        <dbReference type="ARBA" id="ARBA00023004"/>
    </source>
</evidence>
<evidence type="ECO:0000256" key="8">
    <source>
        <dbReference type="ARBA" id="ARBA00022801"/>
    </source>
</evidence>
<comment type="subcellular location">
    <subcellularLocation>
        <location evidence="4">Nucleus</location>
    </subcellularLocation>
</comment>
<name>F6TJB5_CIOIN</name>
<dbReference type="InParanoid" id="F6TJB5"/>
<evidence type="ECO:0000256" key="1">
    <source>
        <dbReference type="ARBA" id="ARBA00001936"/>
    </source>
</evidence>
<keyword evidence="10" id="KW-0408">Iron</keyword>
<dbReference type="InterPro" id="IPR029052">
    <property type="entry name" value="Metallo-depent_PP-like"/>
</dbReference>
<dbReference type="EMBL" id="EAAA01001519">
    <property type="status" value="NOT_ANNOTATED_CDS"/>
    <property type="molecule type" value="Genomic_DNA"/>
</dbReference>
<evidence type="ECO:0000259" key="14">
    <source>
        <dbReference type="SMART" id="SM01124"/>
    </source>
</evidence>
<dbReference type="GeneTree" id="ENSGT00510000047481"/>
<sequence>MHIAVEGCCHGELNKIYETLQFIEKKEEIKISLVLCCGDFQAVRNEADLNCMSCPDKHKSMQDFWEYYSGKKVAPYLTIFIGGNHEASNYLQELPFGGWVAPNIYFLGYAGVVSYKGIRIGGLTGIFKQHDYSKGHHEIPPYNQSTKRSVYHIRNIEVFRLKQLKKDMDIMMSHDWPNGVVEHGDKEELLRKKTFFRKDVENNQLGSLPAWQLLTAIRPHYWFSGHLHVKFAAIIDHEVNESTPTKNNQTKFLALDKCLPHRDFLQVIDIPCQENLSDELYYDAEWLAVLKETNHLTSVSPSSFILPTPGLHEKSDFSVDEEKIEEVIKQLDGDLKIPRNFKPDSSCFYDPQNHRRHSVVQHRINNQTTQMCLKLGITDPIIMIMETQSKRESMNRNSLLNDSSWISGDDGHSTVISNVSINPDEIDLGDSDTEE</sequence>
<dbReference type="InterPro" id="IPR041816">
    <property type="entry name" value="Dbr1_N"/>
</dbReference>
<dbReference type="PANTHER" id="PTHR12849:SF0">
    <property type="entry name" value="LARIAT DEBRANCHING ENZYME"/>
    <property type="match status" value="1"/>
</dbReference>
<keyword evidence="9" id="KW-0862">Zinc</keyword>
<dbReference type="SMART" id="SM01124">
    <property type="entry name" value="DBR1"/>
    <property type="match status" value="1"/>
</dbReference>
<evidence type="ECO:0000256" key="5">
    <source>
        <dbReference type="ARBA" id="ARBA00006045"/>
    </source>
</evidence>
<evidence type="ECO:0000256" key="6">
    <source>
        <dbReference type="ARBA" id="ARBA00022664"/>
    </source>
</evidence>
<dbReference type="Ensembl" id="ENSCINT00000022030.2">
    <property type="protein sequence ID" value="ENSCINP00000021784.2"/>
    <property type="gene ID" value="ENSCING00000011388.2"/>
</dbReference>
<comment type="cofactor">
    <cofactor evidence="3">
        <name>Fe(2+)</name>
        <dbReference type="ChEBI" id="CHEBI:29033"/>
    </cofactor>
</comment>
<evidence type="ECO:0000256" key="3">
    <source>
        <dbReference type="ARBA" id="ARBA00001954"/>
    </source>
</evidence>
<dbReference type="GO" id="GO:0046872">
    <property type="term" value="F:metal ion binding"/>
    <property type="evidence" value="ECO:0007669"/>
    <property type="project" value="UniProtKB-KW"/>
</dbReference>
<dbReference type="FunCoup" id="F6TJB5">
    <property type="interactions" value="387"/>
</dbReference>
<keyword evidence="7" id="KW-0479">Metal-binding</keyword>
<reference evidence="16" key="1">
    <citation type="journal article" date="2002" name="Science">
        <title>The draft genome of Ciona intestinalis: insights into chordate and vertebrate origins.</title>
        <authorList>
            <person name="Dehal P."/>
            <person name="Satou Y."/>
            <person name="Campbell R.K."/>
            <person name="Chapman J."/>
            <person name="Degnan B."/>
            <person name="De Tomaso A."/>
            <person name="Davidson B."/>
            <person name="Di Gregorio A."/>
            <person name="Gelpke M."/>
            <person name="Goodstein D.M."/>
            <person name="Harafuji N."/>
            <person name="Hastings K.E."/>
            <person name="Ho I."/>
            <person name="Hotta K."/>
            <person name="Huang W."/>
            <person name="Kawashima T."/>
            <person name="Lemaire P."/>
            <person name="Martinez D."/>
            <person name="Meinertzhagen I.A."/>
            <person name="Necula S."/>
            <person name="Nonaka M."/>
            <person name="Putnam N."/>
            <person name="Rash S."/>
            <person name="Saiga H."/>
            <person name="Satake M."/>
            <person name="Terry A."/>
            <person name="Yamada L."/>
            <person name="Wang H.G."/>
            <person name="Awazu S."/>
            <person name="Azumi K."/>
            <person name="Boore J."/>
            <person name="Branno M."/>
            <person name="Chin-Bow S."/>
            <person name="DeSantis R."/>
            <person name="Doyle S."/>
            <person name="Francino P."/>
            <person name="Keys D.N."/>
            <person name="Haga S."/>
            <person name="Hayashi H."/>
            <person name="Hino K."/>
            <person name="Imai K.S."/>
            <person name="Inaba K."/>
            <person name="Kano S."/>
            <person name="Kobayashi K."/>
            <person name="Kobayashi M."/>
            <person name="Lee B.I."/>
            <person name="Makabe K.W."/>
            <person name="Manohar C."/>
            <person name="Matassi G."/>
            <person name="Medina M."/>
            <person name="Mochizuki Y."/>
            <person name="Mount S."/>
            <person name="Morishita T."/>
            <person name="Miura S."/>
            <person name="Nakayama A."/>
            <person name="Nishizaka S."/>
            <person name="Nomoto H."/>
            <person name="Ohta F."/>
            <person name="Oishi K."/>
            <person name="Rigoutsos I."/>
            <person name="Sano M."/>
            <person name="Sasaki A."/>
            <person name="Sasakura Y."/>
            <person name="Shoguchi E."/>
            <person name="Shin-i T."/>
            <person name="Spagnuolo A."/>
            <person name="Stainier D."/>
            <person name="Suzuki M.M."/>
            <person name="Tassy O."/>
            <person name="Takatori N."/>
            <person name="Tokuoka M."/>
            <person name="Yagi K."/>
            <person name="Yoshizaki F."/>
            <person name="Wada S."/>
            <person name="Zhang C."/>
            <person name="Hyatt P.D."/>
            <person name="Larimer F."/>
            <person name="Detter C."/>
            <person name="Doggett N."/>
            <person name="Glavina T."/>
            <person name="Hawkins T."/>
            <person name="Richardson P."/>
            <person name="Lucas S."/>
            <person name="Kohara Y."/>
            <person name="Levine M."/>
            <person name="Satoh N."/>
            <person name="Rokhsar D.S."/>
        </authorList>
    </citation>
    <scope>NUCLEOTIDE SEQUENCE [LARGE SCALE GENOMIC DNA]</scope>
</reference>
<dbReference type="InterPro" id="IPR007708">
    <property type="entry name" value="DBR1_C"/>
</dbReference>
<reference evidence="15" key="4">
    <citation type="submission" date="2025-09" db="UniProtKB">
        <authorList>
            <consortium name="Ensembl"/>
        </authorList>
    </citation>
    <scope>IDENTIFICATION</scope>
</reference>
<evidence type="ECO:0000313" key="15">
    <source>
        <dbReference type="Ensembl" id="ENSCINP00000021784.2"/>
    </source>
</evidence>
<proteinExistence type="inferred from homology"/>
<dbReference type="Proteomes" id="UP000008144">
    <property type="component" value="Chromosome 2"/>
</dbReference>
<dbReference type="STRING" id="7719.ENSCINP00000021784"/>
<dbReference type="AlphaFoldDB" id="F6TJB5"/>
<accession>F6TJB5</accession>
<evidence type="ECO:0000256" key="12">
    <source>
        <dbReference type="ARBA" id="ARBA00023242"/>
    </source>
</evidence>
<dbReference type="OMA" id="GIDDPLC"/>
<dbReference type="SUPFAM" id="SSF56300">
    <property type="entry name" value="Metallo-dependent phosphatases"/>
    <property type="match status" value="1"/>
</dbReference>
<dbReference type="GO" id="GO:0008419">
    <property type="term" value="F:RNA lariat debranching enzyme activity"/>
    <property type="evidence" value="ECO:0000318"/>
    <property type="project" value="GO_Central"/>
</dbReference>
<dbReference type="FunFam" id="3.60.21.10:FF:000035">
    <property type="entry name" value="Lariat debranching enzyme"/>
    <property type="match status" value="1"/>
</dbReference>
<comment type="similarity">
    <text evidence="5">Belongs to the lariat debranching enzyme family.</text>
</comment>
<dbReference type="PANTHER" id="PTHR12849">
    <property type="entry name" value="RNA LARIAT DEBRANCHING ENZYME"/>
    <property type="match status" value="1"/>
</dbReference>
<evidence type="ECO:0000256" key="9">
    <source>
        <dbReference type="ARBA" id="ARBA00022833"/>
    </source>
</evidence>
<dbReference type="Pfam" id="PF05011">
    <property type="entry name" value="DBR1"/>
    <property type="match status" value="1"/>
</dbReference>
<dbReference type="Pfam" id="PF00149">
    <property type="entry name" value="Metallophos"/>
    <property type="match status" value="1"/>
</dbReference>
<reference evidence="15" key="3">
    <citation type="submission" date="2025-08" db="UniProtKB">
        <authorList>
            <consortium name="Ensembl"/>
        </authorList>
    </citation>
    <scope>IDENTIFICATION</scope>
</reference>
<dbReference type="HOGENOM" id="CLU_005893_0_2_1"/>
<comment type="cofactor">
    <cofactor evidence="2">
        <name>Zn(2+)</name>
        <dbReference type="ChEBI" id="CHEBI:29105"/>
    </cofactor>
</comment>
<dbReference type="InterPro" id="IPR004843">
    <property type="entry name" value="Calcineurin-like_PHP"/>
</dbReference>
<dbReference type="GO" id="GO:0005634">
    <property type="term" value="C:nucleus"/>
    <property type="evidence" value="ECO:0000318"/>
    <property type="project" value="GO_Central"/>
</dbReference>
<evidence type="ECO:0000313" key="16">
    <source>
        <dbReference type="Proteomes" id="UP000008144"/>
    </source>
</evidence>
<reference evidence="15" key="2">
    <citation type="journal article" date="2008" name="Genome Biol.">
        <title>Improved genome assembly and evidence-based global gene model set for the chordate Ciona intestinalis: new insight into intron and operon populations.</title>
        <authorList>
            <person name="Satou Y."/>
            <person name="Mineta K."/>
            <person name="Ogasawara M."/>
            <person name="Sasakura Y."/>
            <person name="Shoguchi E."/>
            <person name="Ueno K."/>
            <person name="Yamada L."/>
            <person name="Matsumoto J."/>
            <person name="Wasserscheid J."/>
            <person name="Dewar K."/>
            <person name="Wiley G.B."/>
            <person name="Macmil S.L."/>
            <person name="Roe B.A."/>
            <person name="Zeller R.W."/>
            <person name="Hastings K.E."/>
            <person name="Lemaire P."/>
            <person name="Lindquist E."/>
            <person name="Endo T."/>
            <person name="Hotta K."/>
            <person name="Inaba K."/>
        </authorList>
    </citation>
    <scope>NUCLEOTIDE SEQUENCE [LARGE SCALE GENOMIC DNA]</scope>
    <source>
        <strain evidence="15">wild type</strain>
    </source>
</reference>
<protein>
    <recommendedName>
        <fullName evidence="14">Lariat debranching enzyme C-terminal domain-containing protein</fullName>
    </recommendedName>
</protein>
<keyword evidence="11" id="KW-0464">Manganese</keyword>
<dbReference type="Gene3D" id="3.60.21.10">
    <property type="match status" value="1"/>
</dbReference>
<dbReference type="CDD" id="cd00844">
    <property type="entry name" value="MPP_Dbr1_N"/>
    <property type="match status" value="1"/>
</dbReference>
<feature type="domain" description="Lariat debranching enzyme C-terminal" evidence="14">
    <location>
        <begin position="239"/>
        <end position="381"/>
    </location>
</feature>